<dbReference type="RefSeq" id="WP_353547289.1">
    <property type="nucleotide sequence ID" value="NZ_JAGKSB010000010.1"/>
</dbReference>
<keyword evidence="4" id="KW-0235">DNA replication</keyword>
<evidence type="ECO:0000313" key="6">
    <source>
        <dbReference type="EMBL" id="MBP3943789.1"/>
    </source>
</evidence>
<keyword evidence="4" id="KW-0255">Endonuclease</keyword>
<dbReference type="InterPro" id="IPR004593">
    <property type="entry name" value="SbcD"/>
</dbReference>
<name>A0A8T4HA72_9SPHI</name>
<organism evidence="6 7">
    <name type="scientific">Rhinopithecimicrobium faecis</name>
    <dbReference type="NCBI Taxonomy" id="2820698"/>
    <lineage>
        <taxon>Bacteria</taxon>
        <taxon>Pseudomonadati</taxon>
        <taxon>Bacteroidota</taxon>
        <taxon>Sphingobacteriia</taxon>
        <taxon>Sphingobacteriales</taxon>
        <taxon>Sphingobacteriaceae</taxon>
        <taxon>Rhinopithecimicrobium</taxon>
    </lineage>
</organism>
<dbReference type="InterPro" id="IPR041796">
    <property type="entry name" value="Mre11_N"/>
</dbReference>
<keyword evidence="1 4" id="KW-0540">Nuclease</keyword>
<comment type="caution">
    <text evidence="6">The sequence shown here is derived from an EMBL/GenBank/DDBJ whole genome shotgun (WGS) entry which is preliminary data.</text>
</comment>
<dbReference type="AlphaFoldDB" id="A0A8T4HA72"/>
<feature type="domain" description="Calcineurin-like phosphoesterase" evidence="5">
    <location>
        <begin position="3"/>
        <end position="244"/>
    </location>
</feature>
<sequence length="410" mass="46556">MTLKILHTADWHLGKRLDYFSRLQEQREVLQEICELADEQQADIVLIAGDLFDNFNPAIEAVELLYKTLKRLTNNGRRPVIAIAGNHDSPDRLDATDPLARACGILFMGHPNIDVGALNSENHWHISLSAPGFIEIQFAHIPFPVRIIATPFANEIRLKKYLGDQDKGDVLNTVLSQHWQQLADLYCDEKGVNILTTHLYMQKNGGEVLEEPEGERPLKLGYSDLVYTDGIPTQIQYTALGHLHRYHNIGSLERPIVYSSSPLCYSFSEAEQQKYVAFIAAQPSRPVQLQRIPLKAGRHVLRKTFSEIDEAVTWLSANKYALVELTIVSDSFLNPADLKRLHQAHDGIIHIIPVMSAEKQQEQGIPTINLQQDMDALFKDFFKFRQGQEPTEEIMEIFKEIVHSSTEKDS</sequence>
<evidence type="ECO:0000256" key="4">
    <source>
        <dbReference type="RuleBase" id="RU363069"/>
    </source>
</evidence>
<evidence type="ECO:0000256" key="2">
    <source>
        <dbReference type="ARBA" id="ARBA00022801"/>
    </source>
</evidence>
<dbReference type="GO" id="GO:0004519">
    <property type="term" value="F:endonuclease activity"/>
    <property type="evidence" value="ECO:0007669"/>
    <property type="project" value="UniProtKB-KW"/>
</dbReference>
<dbReference type="InterPro" id="IPR004843">
    <property type="entry name" value="Calcineurin-like_PHP"/>
</dbReference>
<dbReference type="Gene3D" id="3.60.21.10">
    <property type="match status" value="1"/>
</dbReference>
<keyword evidence="3 4" id="KW-0269">Exonuclease</keyword>
<accession>A0A8T4HA72</accession>
<dbReference type="Pfam" id="PF00149">
    <property type="entry name" value="Metallophos"/>
    <property type="match status" value="1"/>
</dbReference>
<dbReference type="GO" id="GO:0006260">
    <property type="term" value="P:DNA replication"/>
    <property type="evidence" value="ECO:0007669"/>
    <property type="project" value="UniProtKB-KW"/>
</dbReference>
<evidence type="ECO:0000259" key="5">
    <source>
        <dbReference type="Pfam" id="PF00149"/>
    </source>
</evidence>
<protein>
    <recommendedName>
        <fullName evidence="4">Nuclease SbcCD subunit D</fullName>
    </recommendedName>
</protein>
<dbReference type="SUPFAM" id="SSF56300">
    <property type="entry name" value="Metallo-dependent phosphatases"/>
    <property type="match status" value="1"/>
</dbReference>
<evidence type="ECO:0000313" key="7">
    <source>
        <dbReference type="Proteomes" id="UP000679691"/>
    </source>
</evidence>
<evidence type="ECO:0000256" key="1">
    <source>
        <dbReference type="ARBA" id="ARBA00022722"/>
    </source>
</evidence>
<dbReference type="CDD" id="cd00840">
    <property type="entry name" value="MPP_Mre11_N"/>
    <property type="match status" value="1"/>
</dbReference>
<comment type="subunit">
    <text evidence="4">Heterodimer of SbcC and SbcD.</text>
</comment>
<comment type="similarity">
    <text evidence="4">Belongs to the SbcD family.</text>
</comment>
<keyword evidence="2 4" id="KW-0378">Hydrolase</keyword>
<gene>
    <name evidence="4 6" type="primary">sbcD</name>
    <name evidence="6" type="ORF">J5U18_09460</name>
</gene>
<dbReference type="PANTHER" id="PTHR30337:SF0">
    <property type="entry name" value="NUCLEASE SBCCD SUBUNIT D"/>
    <property type="match status" value="1"/>
</dbReference>
<dbReference type="EMBL" id="JAGKSB010000010">
    <property type="protein sequence ID" value="MBP3943789.1"/>
    <property type="molecule type" value="Genomic_DNA"/>
</dbReference>
<dbReference type="Proteomes" id="UP000679691">
    <property type="component" value="Unassembled WGS sequence"/>
</dbReference>
<dbReference type="GO" id="GO:0006310">
    <property type="term" value="P:DNA recombination"/>
    <property type="evidence" value="ECO:0007669"/>
    <property type="project" value="UniProtKB-KW"/>
</dbReference>
<comment type="function">
    <text evidence="4">SbcCD cleaves DNA hairpin structures. These structures can inhibit DNA replication and are intermediates in certain DNA recombination reactions. The complex acts as a 3'-&gt;5' double strand exonuclease that can open hairpins. It also has a 5' single-strand endonuclease activity.</text>
</comment>
<dbReference type="InterPro" id="IPR050535">
    <property type="entry name" value="DNA_Repair-Maintenance_Comp"/>
</dbReference>
<reference evidence="6" key="1">
    <citation type="submission" date="2021-03" db="EMBL/GenBank/DDBJ databases">
        <authorList>
            <person name="Lu T."/>
            <person name="Wang Q."/>
            <person name="Han X."/>
        </authorList>
    </citation>
    <scope>NUCLEOTIDE SEQUENCE</scope>
    <source>
        <strain evidence="6">WQ 2009</strain>
    </source>
</reference>
<keyword evidence="7" id="KW-1185">Reference proteome</keyword>
<dbReference type="PANTHER" id="PTHR30337">
    <property type="entry name" value="COMPONENT OF ATP-DEPENDENT DSDNA EXONUCLEASE"/>
    <property type="match status" value="1"/>
</dbReference>
<keyword evidence="4" id="KW-0233">DNA recombination</keyword>
<dbReference type="GO" id="GO:0008408">
    <property type="term" value="F:3'-5' exonuclease activity"/>
    <property type="evidence" value="ECO:0007669"/>
    <property type="project" value="InterPro"/>
</dbReference>
<dbReference type="InterPro" id="IPR029052">
    <property type="entry name" value="Metallo-depent_PP-like"/>
</dbReference>
<dbReference type="NCBIfam" id="TIGR00619">
    <property type="entry name" value="sbcd"/>
    <property type="match status" value="1"/>
</dbReference>
<evidence type="ECO:0000256" key="3">
    <source>
        <dbReference type="ARBA" id="ARBA00022839"/>
    </source>
</evidence>
<proteinExistence type="inferred from homology"/>